<feature type="coiled-coil region" evidence="2">
    <location>
        <begin position="34"/>
        <end position="61"/>
    </location>
</feature>
<comment type="caution">
    <text evidence="4">The sequence shown here is derived from an EMBL/GenBank/DDBJ whole genome shotgun (WGS) entry which is preliminary data.</text>
</comment>
<evidence type="ECO:0000259" key="3">
    <source>
        <dbReference type="Pfam" id="PF05065"/>
    </source>
</evidence>
<dbReference type="NCBIfam" id="TIGR01554">
    <property type="entry name" value="major_cap_HK97"/>
    <property type="match status" value="1"/>
</dbReference>
<evidence type="ECO:0000256" key="2">
    <source>
        <dbReference type="SAM" id="Coils"/>
    </source>
</evidence>
<accession>A0A967BFQ3</accession>
<dbReference type="Pfam" id="PF05065">
    <property type="entry name" value="Phage_capsid"/>
    <property type="match status" value="1"/>
</dbReference>
<dbReference type="Proteomes" id="UP000639775">
    <property type="component" value="Unassembled WGS sequence"/>
</dbReference>
<dbReference type="Gene3D" id="3.30.2320.10">
    <property type="entry name" value="hypothetical protein PF0899 domain"/>
    <property type="match status" value="1"/>
</dbReference>
<organism evidence="4 5">
    <name type="scientific">Roseovarius gahaiensis</name>
    <dbReference type="NCBI Taxonomy" id="2716691"/>
    <lineage>
        <taxon>Bacteria</taxon>
        <taxon>Pseudomonadati</taxon>
        <taxon>Pseudomonadota</taxon>
        <taxon>Alphaproteobacteria</taxon>
        <taxon>Rhodobacterales</taxon>
        <taxon>Roseobacteraceae</taxon>
        <taxon>Roseovarius</taxon>
    </lineage>
</organism>
<dbReference type="SUPFAM" id="SSF56563">
    <property type="entry name" value="Major capsid protein gp5"/>
    <property type="match status" value="1"/>
</dbReference>
<evidence type="ECO:0000313" key="4">
    <source>
        <dbReference type="EMBL" id="NHQ75191.1"/>
    </source>
</evidence>
<protein>
    <submittedName>
        <fullName evidence="4">Phage major capsid protein</fullName>
    </submittedName>
</protein>
<evidence type="ECO:0000313" key="5">
    <source>
        <dbReference type="Proteomes" id="UP000639775"/>
    </source>
</evidence>
<sequence>MKHAKIRGIQAVRAQGSDVKSLIEGINGDFRAFKDKHQGEVQELRDTVDEHASKIAAMNLNGTGQATPRGNPRAEHDAIAAFGRGVESALDKFRPRADLSIDGTGGGDLSKGGATVFPAISDQIMQRQFAQSAIARLARRVTIESGSNFQEPQDLGDVGTAWVGETEARPTTATADFALLDVPLHEVYANQKITQRMLDDSRYPLGDWLSGRIADKLGRAAGAAFATGDGIKKPLGITASTLESTEDATRTWGNIQAHFTGVSGDFAASTPQDIIVDVVHSLQSHFRPNARWVMNSKTAGAVRKMKDADGRFLWADSLAAGQPPLLMGYPVELDEFMPDIGADAPAIWFGDFEQGYIIIERPGLRLLRDPFTDKPNVHFYAYSRIGGAVQNSEALKAVVFGIEA</sequence>
<dbReference type="EMBL" id="JAAORB010000027">
    <property type="protein sequence ID" value="NHQ75191.1"/>
    <property type="molecule type" value="Genomic_DNA"/>
</dbReference>
<dbReference type="InterPro" id="IPR024455">
    <property type="entry name" value="Phage_capsid"/>
</dbReference>
<comment type="subcellular location">
    <subcellularLocation>
        <location evidence="1">Virion</location>
    </subcellularLocation>
</comment>
<gene>
    <name evidence="4" type="ORF">HAT86_12065</name>
</gene>
<dbReference type="InterPro" id="IPR054612">
    <property type="entry name" value="Phage_capsid-like_C"/>
</dbReference>
<keyword evidence="5" id="KW-1185">Reference proteome</keyword>
<evidence type="ECO:0000256" key="1">
    <source>
        <dbReference type="ARBA" id="ARBA00004328"/>
    </source>
</evidence>
<keyword evidence="2" id="KW-0175">Coiled coil</keyword>
<dbReference type="Gene3D" id="3.30.2400.10">
    <property type="entry name" value="Major capsid protein gp5"/>
    <property type="match status" value="1"/>
</dbReference>
<name>A0A967BFQ3_9RHOB</name>
<feature type="domain" description="Phage capsid-like C-terminal" evidence="3">
    <location>
        <begin position="112"/>
        <end position="400"/>
    </location>
</feature>
<dbReference type="AlphaFoldDB" id="A0A967BFQ3"/>
<dbReference type="RefSeq" id="WP_167197911.1">
    <property type="nucleotide sequence ID" value="NZ_JAAORB010000027.1"/>
</dbReference>
<reference evidence="4" key="1">
    <citation type="submission" date="2020-03" db="EMBL/GenBank/DDBJ databases">
        <title>Roseovarius gahaiensis sp. nov., isolated from Gahai Saline Lake, China.</title>
        <authorList>
            <person name="Sun X."/>
        </authorList>
    </citation>
    <scope>NUCLEOTIDE SEQUENCE</scope>
    <source>
        <strain evidence="4">GH877</strain>
    </source>
</reference>
<proteinExistence type="predicted"/>